<feature type="compositionally biased region" description="Pro residues" evidence="1">
    <location>
        <begin position="1"/>
        <end position="13"/>
    </location>
</feature>
<protein>
    <submittedName>
        <fullName evidence="2">Uncharacterized protein</fullName>
    </submittedName>
</protein>
<accession>A0ABW0VPP9</accession>
<feature type="compositionally biased region" description="Low complexity" evidence="1">
    <location>
        <begin position="53"/>
        <end position="63"/>
    </location>
</feature>
<reference evidence="3" key="1">
    <citation type="journal article" date="2019" name="Int. J. Syst. Evol. Microbiol.">
        <title>The Global Catalogue of Microorganisms (GCM) 10K type strain sequencing project: providing services to taxonomists for standard genome sequencing and annotation.</title>
        <authorList>
            <consortium name="The Broad Institute Genomics Platform"/>
            <consortium name="The Broad Institute Genome Sequencing Center for Infectious Disease"/>
            <person name="Wu L."/>
            <person name="Ma J."/>
        </authorList>
    </citation>
    <scope>NUCLEOTIDE SEQUENCE [LARGE SCALE GENOMIC DNA]</scope>
    <source>
        <strain evidence="3">CGMCC 4.1622</strain>
    </source>
</reference>
<sequence>MPVPGAPVPPQPGGPGIAHAATMLATPDFPPPGQAAAPAPSMEYAPTMLASDGPPGLMGLPGAPGTPGGPAPLGRSGPAVPPPPPPGELLGQGAGPAHGATGRGGPPAVPAAARAPRRYAGARGARTAAVRRSARAPRRHARTRHAR</sequence>
<organism evidence="2 3">
    <name type="scientific">Kitasatospora cinereorecta</name>
    <dbReference type="NCBI Taxonomy" id="285560"/>
    <lineage>
        <taxon>Bacteria</taxon>
        <taxon>Bacillati</taxon>
        <taxon>Actinomycetota</taxon>
        <taxon>Actinomycetes</taxon>
        <taxon>Kitasatosporales</taxon>
        <taxon>Streptomycetaceae</taxon>
        <taxon>Kitasatospora</taxon>
    </lineage>
</organism>
<feature type="region of interest" description="Disordered" evidence="1">
    <location>
        <begin position="1"/>
        <end position="147"/>
    </location>
</feature>
<evidence type="ECO:0000256" key="1">
    <source>
        <dbReference type="SAM" id="MobiDB-lite"/>
    </source>
</evidence>
<keyword evidence="3" id="KW-1185">Reference proteome</keyword>
<feature type="non-terminal residue" evidence="2">
    <location>
        <position position="147"/>
    </location>
</feature>
<evidence type="ECO:0000313" key="3">
    <source>
        <dbReference type="Proteomes" id="UP001596066"/>
    </source>
</evidence>
<proteinExistence type="predicted"/>
<name>A0ABW0VPP9_9ACTN</name>
<feature type="compositionally biased region" description="Low complexity" evidence="1">
    <location>
        <begin position="110"/>
        <end position="131"/>
    </location>
</feature>
<gene>
    <name evidence="2" type="ORF">ACFPZF_40485</name>
</gene>
<dbReference type="Proteomes" id="UP001596066">
    <property type="component" value="Unassembled WGS sequence"/>
</dbReference>
<evidence type="ECO:0000313" key="2">
    <source>
        <dbReference type="EMBL" id="MFC5647525.1"/>
    </source>
</evidence>
<comment type="caution">
    <text evidence="2">The sequence shown here is derived from an EMBL/GenBank/DDBJ whole genome shotgun (WGS) entry which is preliminary data.</text>
</comment>
<dbReference type="EMBL" id="JBHSOC010000283">
    <property type="protein sequence ID" value="MFC5647525.1"/>
    <property type="molecule type" value="Genomic_DNA"/>
</dbReference>
<feature type="compositionally biased region" description="Basic residues" evidence="1">
    <location>
        <begin position="132"/>
        <end position="147"/>
    </location>
</feature>
<feature type="compositionally biased region" description="Gly residues" evidence="1">
    <location>
        <begin position="90"/>
        <end position="105"/>
    </location>
</feature>